<dbReference type="OrthoDB" id="6188167at2"/>
<sequence>MADHAKKVANVKVVHLEPESARLAKARIARLPAAVHAIHEKGKFLLAARLKQFFDRADDSLFELADKATTNAEQNIYFDSMREVRVQRRGIERRFAIEIDAAFANLATGAMPETPEVDEAFTADALSLVQNDDLEQMVAIESSVSRANSEYAEQVQQLSLRLDTLVSVKVFEKNNPLGPSVLANGFMAQAKRLDIDLKAKLVLFKLFDKTLMHNLGGVYEAVNQILIDHNILPSLTTAARRQANTPAPAQTTPGGDATPELTQALQGLLNPAGARPATEPQLNELVSMLSMVQQAPAVSERAQTGISSLQLIEELYKNKGGQASISATEREVMNLVDMLFKFILADRNLSQPMKELLALMQIPVIKVSLLDKSFFAKGGHSARKLLNDMATAALGWQGTDGRRDALYTKMQSIVDQLLTSFDSDVSIFNDLHADFSSFVEKERRRAEVIEKRTLDAEDGKARAEVARTVVSIEIELRTVDERLPQVVAELINGPWNNVMFVTYLKYGHKAHEWQSVLSTLDDLVWSTKIPRTNDARKQLIRLIPELLKRLRSGLDSISFNPFQMSELFKKLEDVHLGAIRGKAEEDAPKPRAGIDKRSAPKVSSASNDNEVLAPIPDTAKRQSAPPPTVKAEVTPGEIPAAPAVKTQSVPGPQRQPVAKANPADAEKVRQSPPPISADNADLQQVETFGQGGWFEMVDEKGESTRCRLAAIIKPTGKYIFVNRSGMKVAEHTKYELAELLGAKRLRALDNTMLFDRALETVVSSLRKPQP</sequence>
<name>C5BP13_TERTT</name>
<dbReference type="eggNOG" id="COG4223">
    <property type="taxonomic scope" value="Bacteria"/>
</dbReference>
<dbReference type="HOGENOM" id="CLU_021581_0_0_6"/>
<keyword evidence="3" id="KW-1185">Reference proteome</keyword>
<dbReference type="InterPro" id="IPR012434">
    <property type="entry name" value="DUF1631"/>
</dbReference>
<accession>C5BP13</accession>
<dbReference type="STRING" id="377629.TERTU_3028"/>
<feature type="compositionally biased region" description="Basic and acidic residues" evidence="1">
    <location>
        <begin position="582"/>
        <end position="598"/>
    </location>
</feature>
<evidence type="ECO:0008006" key="4">
    <source>
        <dbReference type="Google" id="ProtNLM"/>
    </source>
</evidence>
<feature type="region of interest" description="Disordered" evidence="1">
    <location>
        <begin position="241"/>
        <end position="260"/>
    </location>
</feature>
<proteinExistence type="predicted"/>
<feature type="region of interest" description="Disordered" evidence="1">
    <location>
        <begin position="582"/>
        <end position="678"/>
    </location>
</feature>
<gene>
    <name evidence="2" type="ordered locus">TERTU_3028</name>
</gene>
<dbReference type="Pfam" id="PF07793">
    <property type="entry name" value="DUF1631"/>
    <property type="match status" value="1"/>
</dbReference>
<dbReference type="EMBL" id="CP001614">
    <property type="protein sequence ID" value="ACR11737.1"/>
    <property type="molecule type" value="Genomic_DNA"/>
</dbReference>
<dbReference type="AlphaFoldDB" id="C5BP13"/>
<evidence type="ECO:0000256" key="1">
    <source>
        <dbReference type="SAM" id="MobiDB-lite"/>
    </source>
</evidence>
<organism evidence="2 3">
    <name type="scientific">Teredinibacter turnerae (strain ATCC 39867 / T7901)</name>
    <dbReference type="NCBI Taxonomy" id="377629"/>
    <lineage>
        <taxon>Bacteria</taxon>
        <taxon>Pseudomonadati</taxon>
        <taxon>Pseudomonadota</taxon>
        <taxon>Gammaproteobacteria</taxon>
        <taxon>Cellvibrionales</taxon>
        <taxon>Cellvibrionaceae</taxon>
        <taxon>Teredinibacter</taxon>
    </lineage>
</organism>
<dbReference type="RefSeq" id="WP_015817848.1">
    <property type="nucleotide sequence ID" value="NC_012997.1"/>
</dbReference>
<protein>
    <recommendedName>
        <fullName evidence="4">Thymidine phosphorylase</fullName>
    </recommendedName>
</protein>
<evidence type="ECO:0000313" key="2">
    <source>
        <dbReference type="EMBL" id="ACR11737.1"/>
    </source>
</evidence>
<feature type="compositionally biased region" description="Polar residues" evidence="1">
    <location>
        <begin position="241"/>
        <end position="253"/>
    </location>
</feature>
<reference evidence="2 3" key="1">
    <citation type="journal article" date="2009" name="PLoS ONE">
        <title>The complete genome of Teredinibacter turnerae T7901: an intracellular endosymbiont of marine wood-boring bivalves (shipworms).</title>
        <authorList>
            <person name="Yang J.C."/>
            <person name="Madupu R."/>
            <person name="Durkin A.S."/>
            <person name="Ekborg N.A."/>
            <person name="Pedamallu C.S."/>
            <person name="Hostetler J.B."/>
            <person name="Radune D."/>
            <person name="Toms B.S."/>
            <person name="Henrissat B."/>
            <person name="Coutinho P.M."/>
            <person name="Schwarz S."/>
            <person name="Field L."/>
            <person name="Trindade-Silva A.E."/>
            <person name="Soares C.A.G."/>
            <person name="Elshahawi S."/>
            <person name="Hanora A."/>
            <person name="Schmidt E.W."/>
            <person name="Haygood M.G."/>
            <person name="Posfai J."/>
            <person name="Benner J."/>
            <person name="Madinger C."/>
            <person name="Nove J."/>
            <person name="Anton B."/>
            <person name="Chaudhary K."/>
            <person name="Foster J."/>
            <person name="Holman A."/>
            <person name="Kumar S."/>
            <person name="Lessard P.A."/>
            <person name="Luyten Y.A."/>
            <person name="Slatko B."/>
            <person name="Wood N."/>
            <person name="Wu B."/>
            <person name="Teplitski M."/>
            <person name="Mougous J.D."/>
            <person name="Ward N."/>
            <person name="Eisen J.A."/>
            <person name="Badger J.H."/>
            <person name="Distel D.L."/>
        </authorList>
    </citation>
    <scope>NUCLEOTIDE SEQUENCE [LARGE SCALE GENOMIC DNA]</scope>
    <source>
        <strain evidence="3">ATCC 39867 / T7901</strain>
    </source>
</reference>
<dbReference type="Proteomes" id="UP000009080">
    <property type="component" value="Chromosome"/>
</dbReference>
<dbReference type="KEGG" id="ttu:TERTU_3028"/>
<evidence type="ECO:0000313" key="3">
    <source>
        <dbReference type="Proteomes" id="UP000009080"/>
    </source>
</evidence>